<dbReference type="InterPro" id="IPR001119">
    <property type="entry name" value="SLH_dom"/>
</dbReference>
<sequence length="421" mass="47531">MKSGNKTLIMIFLLGGVISFLSQCGPALVKDPWDKTAQARYYQLDRITASTQAAEAFRKGCLDIEKKRYNQAVKHFTTAVQHDGDLWEAFFELGRAQQAVQDYDGALRNLEQAAMLAPDRENVRVELAATRNNASQYYYLEAEKAMHIGGLLTEVEKLYKKALNAYPKNLSVLIGLGKYYLLLKKPLLASHYFQTVLDLVPTQREAVINLAKIHIAAGNYLKAQTLLTEAAPYHPDDDDLTQLLSEVKHGLSKGEKPSELILIQEKLAITRADLAALILVILEPRTLSWKSLPSFNKPIIVLDISEHWAHNYIKTVLEYRIMKPFPNHTFKPDSPVSRYELAGIINTLLHKVTTIEAVSLDNTPEMALHDVPTEHTLYQAIQNVINLKLMNCDEQRKFFPHSKISGNHAIGILSNLKKLFF</sequence>
<feature type="domain" description="SLH" evidence="4">
    <location>
        <begin position="296"/>
        <end position="359"/>
    </location>
</feature>
<evidence type="ECO:0000313" key="6">
    <source>
        <dbReference type="Proteomes" id="UP001594351"/>
    </source>
</evidence>
<accession>A0ABV6YZN7</accession>
<dbReference type="PROSITE" id="PS51272">
    <property type="entry name" value="SLH"/>
    <property type="match status" value="1"/>
</dbReference>
<feature type="repeat" description="TPR" evidence="3">
    <location>
        <begin position="87"/>
        <end position="120"/>
    </location>
</feature>
<evidence type="ECO:0000259" key="4">
    <source>
        <dbReference type="PROSITE" id="PS51272"/>
    </source>
</evidence>
<comment type="caution">
    <text evidence="5">The sequence shown here is derived from an EMBL/GenBank/DDBJ whole genome shotgun (WGS) entry which is preliminary data.</text>
</comment>
<dbReference type="InterPro" id="IPR019734">
    <property type="entry name" value="TPR_rpt"/>
</dbReference>
<dbReference type="PROSITE" id="PS50005">
    <property type="entry name" value="TPR"/>
    <property type="match status" value="1"/>
</dbReference>
<dbReference type="EMBL" id="JBHPBY010000198">
    <property type="protein sequence ID" value="MFC1851536.1"/>
    <property type="molecule type" value="Genomic_DNA"/>
</dbReference>
<dbReference type="InterPro" id="IPR011990">
    <property type="entry name" value="TPR-like_helical_dom_sf"/>
</dbReference>
<dbReference type="PANTHER" id="PTHR45586:SF1">
    <property type="entry name" value="LIPOPOLYSACCHARIDE ASSEMBLY PROTEIN B"/>
    <property type="match status" value="1"/>
</dbReference>
<dbReference type="PANTHER" id="PTHR45586">
    <property type="entry name" value="TPR REPEAT-CONTAINING PROTEIN PA4667"/>
    <property type="match status" value="1"/>
</dbReference>
<evidence type="ECO:0000256" key="3">
    <source>
        <dbReference type="PROSITE-ProRule" id="PRU00339"/>
    </source>
</evidence>
<dbReference type="Proteomes" id="UP001594351">
    <property type="component" value="Unassembled WGS sequence"/>
</dbReference>
<dbReference type="SMART" id="SM00028">
    <property type="entry name" value="TPR"/>
    <property type="match status" value="4"/>
</dbReference>
<reference evidence="5 6" key="1">
    <citation type="submission" date="2024-09" db="EMBL/GenBank/DDBJ databases">
        <title>Laminarin stimulates single cell rates of sulfate reduction while oxygen inhibits transcriptomic activity in coastal marine sediment.</title>
        <authorList>
            <person name="Lindsay M."/>
            <person name="Orcutt B."/>
            <person name="Emerson D."/>
            <person name="Stepanauskas R."/>
            <person name="D'Angelo T."/>
        </authorList>
    </citation>
    <scope>NUCLEOTIDE SEQUENCE [LARGE SCALE GENOMIC DNA]</scope>
    <source>
        <strain evidence="5">SAG AM-311-K15</strain>
    </source>
</reference>
<gene>
    <name evidence="5" type="ORF">ACFL27_15175</name>
</gene>
<dbReference type="Pfam" id="PF00395">
    <property type="entry name" value="SLH"/>
    <property type="match status" value="1"/>
</dbReference>
<dbReference type="Gene3D" id="1.25.40.10">
    <property type="entry name" value="Tetratricopeptide repeat domain"/>
    <property type="match status" value="2"/>
</dbReference>
<evidence type="ECO:0000256" key="1">
    <source>
        <dbReference type="ARBA" id="ARBA00022737"/>
    </source>
</evidence>
<organism evidence="5 6">
    <name type="scientific">candidate division CSSED10-310 bacterium</name>
    <dbReference type="NCBI Taxonomy" id="2855610"/>
    <lineage>
        <taxon>Bacteria</taxon>
        <taxon>Bacteria division CSSED10-310</taxon>
    </lineage>
</organism>
<dbReference type="InterPro" id="IPR051012">
    <property type="entry name" value="CellSynth/LPSAsmb/PSIAsmb"/>
</dbReference>
<dbReference type="SUPFAM" id="SSF48452">
    <property type="entry name" value="TPR-like"/>
    <property type="match status" value="1"/>
</dbReference>
<keyword evidence="1" id="KW-0677">Repeat</keyword>
<keyword evidence="2 3" id="KW-0802">TPR repeat</keyword>
<name>A0ABV6YZN7_UNCC1</name>
<evidence type="ECO:0000313" key="5">
    <source>
        <dbReference type="EMBL" id="MFC1851536.1"/>
    </source>
</evidence>
<proteinExistence type="predicted"/>
<protein>
    <submittedName>
        <fullName evidence="5">S-layer homology domain-containing protein</fullName>
    </submittedName>
</protein>
<dbReference type="Pfam" id="PF14559">
    <property type="entry name" value="TPR_19"/>
    <property type="match status" value="1"/>
</dbReference>
<evidence type="ECO:0000256" key="2">
    <source>
        <dbReference type="ARBA" id="ARBA00022803"/>
    </source>
</evidence>
<keyword evidence="6" id="KW-1185">Reference proteome</keyword>